<keyword evidence="3" id="KW-1185">Reference proteome</keyword>
<dbReference type="SUPFAM" id="SSF48726">
    <property type="entry name" value="Immunoglobulin"/>
    <property type="match status" value="1"/>
</dbReference>
<feature type="region of interest" description="Disordered" evidence="1">
    <location>
        <begin position="100"/>
        <end position="125"/>
    </location>
</feature>
<accession>A0A553PMH0</accession>
<dbReference type="AlphaFoldDB" id="A0A553PMH0"/>
<dbReference type="InterPro" id="IPR036179">
    <property type="entry name" value="Ig-like_dom_sf"/>
</dbReference>
<name>A0A553PMH0_TIGCA</name>
<evidence type="ECO:0000256" key="1">
    <source>
        <dbReference type="SAM" id="MobiDB-lite"/>
    </source>
</evidence>
<protein>
    <recommendedName>
        <fullName evidence="4">Ig-like domain-containing protein</fullName>
    </recommendedName>
</protein>
<sequence length="351" mass="39638">MSDDFGHGFTYKIIEGEGAEEEPVVEFFDPEGNNVTPLPLYLPSEDPKLKEEVEKRVRKVPRPNTIMRTFLHVTTALYSMAGLGSLKQSRFYRDEINKSQDNQVNSNQEGDMAGPLGDPNDVFSEDKIDHEDVSARSNGPLEKLEAEHSKEIDIYLEETDTIWMLNIPGTCVEVDPDAPDKDEADGDNPNPQDEEGRVVFKYQLVDRWSQTLDFSKKRKGTQCDEIEVEPQATQTNDFIRSCTWSHKGQICRLKYSNAAHSLVKNTCDDLQSRVDVRGDYDSHECGLVIRNVTPEDSGLWGCYVTEYISKLALFKEPERKAALTRVQVVPKEDKGGLQGRASFCECDCGKN</sequence>
<evidence type="ECO:0008006" key="4">
    <source>
        <dbReference type="Google" id="ProtNLM"/>
    </source>
</evidence>
<feature type="compositionally biased region" description="Acidic residues" evidence="1">
    <location>
        <begin position="174"/>
        <end position="186"/>
    </location>
</feature>
<feature type="compositionally biased region" description="Polar residues" evidence="1">
    <location>
        <begin position="100"/>
        <end position="109"/>
    </location>
</feature>
<reference evidence="2 3" key="1">
    <citation type="journal article" date="2018" name="Nat. Ecol. Evol.">
        <title>Genomic signatures of mitonuclear coevolution across populations of Tigriopus californicus.</title>
        <authorList>
            <person name="Barreto F.S."/>
            <person name="Watson E.T."/>
            <person name="Lima T.G."/>
            <person name="Willett C.S."/>
            <person name="Edmands S."/>
            <person name="Li W."/>
            <person name="Burton R.S."/>
        </authorList>
    </citation>
    <scope>NUCLEOTIDE SEQUENCE [LARGE SCALE GENOMIC DNA]</scope>
    <source>
        <strain evidence="2 3">San Diego</strain>
    </source>
</reference>
<feature type="region of interest" description="Disordered" evidence="1">
    <location>
        <begin position="173"/>
        <end position="195"/>
    </location>
</feature>
<dbReference type="Proteomes" id="UP000318571">
    <property type="component" value="Chromosome 11"/>
</dbReference>
<gene>
    <name evidence="2" type="ORF">TCAL_15302</name>
</gene>
<proteinExistence type="predicted"/>
<comment type="caution">
    <text evidence="2">The sequence shown here is derived from an EMBL/GenBank/DDBJ whole genome shotgun (WGS) entry which is preliminary data.</text>
</comment>
<evidence type="ECO:0000313" key="3">
    <source>
        <dbReference type="Proteomes" id="UP000318571"/>
    </source>
</evidence>
<organism evidence="2 3">
    <name type="scientific">Tigriopus californicus</name>
    <name type="common">Marine copepod</name>
    <dbReference type="NCBI Taxonomy" id="6832"/>
    <lineage>
        <taxon>Eukaryota</taxon>
        <taxon>Metazoa</taxon>
        <taxon>Ecdysozoa</taxon>
        <taxon>Arthropoda</taxon>
        <taxon>Crustacea</taxon>
        <taxon>Multicrustacea</taxon>
        <taxon>Hexanauplia</taxon>
        <taxon>Copepoda</taxon>
        <taxon>Harpacticoida</taxon>
        <taxon>Harpacticidae</taxon>
        <taxon>Tigriopus</taxon>
    </lineage>
</organism>
<dbReference type="InterPro" id="IPR013783">
    <property type="entry name" value="Ig-like_fold"/>
</dbReference>
<dbReference type="Gene3D" id="2.60.40.10">
    <property type="entry name" value="Immunoglobulins"/>
    <property type="match status" value="1"/>
</dbReference>
<dbReference type="EMBL" id="VCGU01000003">
    <property type="protein sequence ID" value="TRY78860.1"/>
    <property type="molecule type" value="Genomic_DNA"/>
</dbReference>
<evidence type="ECO:0000313" key="2">
    <source>
        <dbReference type="EMBL" id="TRY78860.1"/>
    </source>
</evidence>